<dbReference type="InterPro" id="IPR001242">
    <property type="entry name" value="Condensation_dom"/>
</dbReference>
<dbReference type="CDD" id="cd17643">
    <property type="entry name" value="A_NRPS_Cytc1-like"/>
    <property type="match status" value="1"/>
</dbReference>
<dbReference type="InterPro" id="IPR009081">
    <property type="entry name" value="PP-bd_ACP"/>
</dbReference>
<evidence type="ECO:0000256" key="2">
    <source>
        <dbReference type="ARBA" id="ARBA00022450"/>
    </source>
</evidence>
<dbReference type="SMART" id="SM00823">
    <property type="entry name" value="PKS_PP"/>
    <property type="match status" value="3"/>
</dbReference>
<feature type="domain" description="Carrier" evidence="4">
    <location>
        <begin position="3671"/>
        <end position="3748"/>
    </location>
</feature>
<keyword evidence="2" id="KW-0596">Phosphopantetheine</keyword>
<dbReference type="CDD" id="cd19543">
    <property type="entry name" value="DCL_NRPS"/>
    <property type="match status" value="1"/>
</dbReference>
<dbReference type="InterPro" id="IPR006162">
    <property type="entry name" value="Ppantetheine_attach_site"/>
</dbReference>
<feature type="domain" description="Carrier" evidence="4">
    <location>
        <begin position="2143"/>
        <end position="2217"/>
    </location>
</feature>
<feature type="domain" description="Carrier" evidence="4">
    <location>
        <begin position="1062"/>
        <end position="1138"/>
    </location>
</feature>
<name>A0A0U3I9P6_9GAMM</name>
<dbReference type="FunFam" id="1.10.1200.10:FF:000005">
    <property type="entry name" value="Nonribosomal peptide synthetase 1"/>
    <property type="match status" value="1"/>
</dbReference>
<dbReference type="GO" id="GO:0031177">
    <property type="term" value="F:phosphopantetheine binding"/>
    <property type="evidence" value="ECO:0007669"/>
    <property type="project" value="InterPro"/>
</dbReference>
<dbReference type="FunFam" id="2.30.38.10:FF:000001">
    <property type="entry name" value="Non-ribosomal peptide synthetase PvdI"/>
    <property type="match status" value="1"/>
</dbReference>
<dbReference type="NCBIfam" id="TIGR01733">
    <property type="entry name" value="AA-adenyl-dom"/>
    <property type="match status" value="3"/>
</dbReference>
<dbReference type="Pfam" id="PF00501">
    <property type="entry name" value="AMP-binding"/>
    <property type="match status" value="3"/>
</dbReference>
<dbReference type="CDD" id="cd19534">
    <property type="entry name" value="E_NRPS"/>
    <property type="match status" value="1"/>
</dbReference>
<dbReference type="InterPro" id="IPR045851">
    <property type="entry name" value="AMP-bd_C_sf"/>
</dbReference>
<reference evidence="5 6" key="1">
    <citation type="submission" date="2015-12" db="EMBL/GenBank/DDBJ databases">
        <title>Complete genome sequence of Pseudoalteromonas rubra SCSIO 6842, harboring a conjugative plasmid.</title>
        <authorList>
            <person name="Li B."/>
            <person name="Wang X."/>
        </authorList>
    </citation>
    <scope>NUCLEOTIDE SEQUENCE [LARGE SCALE GENOMIC DNA]</scope>
    <source>
        <strain evidence="5 6">SCSIO 6842</strain>
    </source>
</reference>
<dbReference type="InterPro" id="IPR041464">
    <property type="entry name" value="TubC_N"/>
</dbReference>
<dbReference type="GO" id="GO:0043041">
    <property type="term" value="P:amino acid activation for nonribosomal peptide biosynthetic process"/>
    <property type="evidence" value="ECO:0007669"/>
    <property type="project" value="TreeGrafter"/>
</dbReference>
<dbReference type="SUPFAM" id="SSF47336">
    <property type="entry name" value="ACP-like"/>
    <property type="match status" value="3"/>
</dbReference>
<dbReference type="CDD" id="cd05930">
    <property type="entry name" value="A_NRPS"/>
    <property type="match status" value="1"/>
</dbReference>
<dbReference type="NCBIfam" id="NF003417">
    <property type="entry name" value="PRK04813.1"/>
    <property type="match status" value="3"/>
</dbReference>
<dbReference type="Pfam" id="PF00668">
    <property type="entry name" value="Condensation"/>
    <property type="match status" value="4"/>
</dbReference>
<evidence type="ECO:0000313" key="6">
    <source>
        <dbReference type="Proteomes" id="UP000069015"/>
    </source>
</evidence>
<dbReference type="PANTHER" id="PTHR45527:SF1">
    <property type="entry name" value="FATTY ACID SYNTHASE"/>
    <property type="match status" value="1"/>
</dbReference>
<dbReference type="PROSITE" id="PS00455">
    <property type="entry name" value="AMP_BINDING"/>
    <property type="match status" value="3"/>
</dbReference>
<dbReference type="Gene3D" id="3.40.50.980">
    <property type="match status" value="6"/>
</dbReference>
<dbReference type="GO" id="GO:0044550">
    <property type="term" value="P:secondary metabolite biosynthetic process"/>
    <property type="evidence" value="ECO:0007669"/>
    <property type="project" value="TreeGrafter"/>
</dbReference>
<dbReference type="SUPFAM" id="SSF56801">
    <property type="entry name" value="Acetyl-CoA synthetase-like"/>
    <property type="match status" value="3"/>
</dbReference>
<dbReference type="CDD" id="cd12117">
    <property type="entry name" value="A_NRPS_Srf_like"/>
    <property type="match status" value="1"/>
</dbReference>
<organism evidence="5 6">
    <name type="scientific">Pseudoalteromonas rubra</name>
    <dbReference type="NCBI Taxonomy" id="43658"/>
    <lineage>
        <taxon>Bacteria</taxon>
        <taxon>Pseudomonadati</taxon>
        <taxon>Pseudomonadota</taxon>
        <taxon>Gammaproteobacteria</taxon>
        <taxon>Alteromonadales</taxon>
        <taxon>Pseudoalteromonadaceae</taxon>
        <taxon>Pseudoalteromonas</taxon>
    </lineage>
</organism>
<dbReference type="Gene3D" id="3.30.300.30">
    <property type="match status" value="3"/>
</dbReference>
<dbReference type="GO" id="GO:0003824">
    <property type="term" value="F:catalytic activity"/>
    <property type="evidence" value="ECO:0007669"/>
    <property type="project" value="InterPro"/>
</dbReference>
<dbReference type="Gene3D" id="1.10.1200.10">
    <property type="entry name" value="ACP-like"/>
    <property type="match status" value="3"/>
</dbReference>
<dbReference type="InterPro" id="IPR023213">
    <property type="entry name" value="CAT-like_dom_sf"/>
</dbReference>
<dbReference type="FunFam" id="3.40.50.980:FF:000001">
    <property type="entry name" value="Non-ribosomal peptide synthetase"/>
    <property type="match status" value="3"/>
</dbReference>
<dbReference type="EMBL" id="CP013611">
    <property type="protein sequence ID" value="ALU44448.1"/>
    <property type="molecule type" value="Genomic_DNA"/>
</dbReference>
<dbReference type="Gene3D" id="3.30.559.10">
    <property type="entry name" value="Chloramphenicol acetyltransferase-like domain"/>
    <property type="match status" value="4"/>
</dbReference>
<evidence type="ECO:0000256" key="3">
    <source>
        <dbReference type="ARBA" id="ARBA00022553"/>
    </source>
</evidence>
<dbReference type="Pfam" id="PF18563">
    <property type="entry name" value="TubC_N"/>
    <property type="match status" value="1"/>
</dbReference>
<dbReference type="PANTHER" id="PTHR45527">
    <property type="entry name" value="NONRIBOSOMAL PEPTIDE SYNTHETASE"/>
    <property type="match status" value="1"/>
</dbReference>
<dbReference type="FunFam" id="3.40.50.12780:FF:000012">
    <property type="entry name" value="Non-ribosomal peptide synthetase"/>
    <property type="match status" value="2"/>
</dbReference>
<dbReference type="GO" id="GO:0005829">
    <property type="term" value="C:cytosol"/>
    <property type="evidence" value="ECO:0007669"/>
    <property type="project" value="TreeGrafter"/>
</dbReference>
<dbReference type="InterPro" id="IPR010060">
    <property type="entry name" value="NRPS_synth"/>
</dbReference>
<dbReference type="InterPro" id="IPR036736">
    <property type="entry name" value="ACP-like_sf"/>
</dbReference>
<dbReference type="InterPro" id="IPR044894">
    <property type="entry name" value="TubC_N_sf"/>
</dbReference>
<keyword evidence="3" id="KW-0597">Phosphoprotein</keyword>
<gene>
    <name evidence="5" type="ORF">AT705_16840</name>
</gene>
<dbReference type="InterPro" id="IPR010071">
    <property type="entry name" value="AA_adenyl_dom"/>
</dbReference>
<evidence type="ECO:0000256" key="1">
    <source>
        <dbReference type="ARBA" id="ARBA00001957"/>
    </source>
</evidence>
<dbReference type="Gene3D" id="3.30.559.30">
    <property type="entry name" value="Nonribosomal peptide synthetase, condensation domain"/>
    <property type="match status" value="4"/>
</dbReference>
<dbReference type="Gene3D" id="1.10.10.1830">
    <property type="entry name" value="Non-ribosomal peptide synthase, adenylation domain"/>
    <property type="match status" value="1"/>
</dbReference>
<comment type="cofactor">
    <cofactor evidence="1">
        <name>pantetheine 4'-phosphate</name>
        <dbReference type="ChEBI" id="CHEBI:47942"/>
    </cofactor>
</comment>
<dbReference type="InterPro" id="IPR020845">
    <property type="entry name" value="AMP-binding_CS"/>
</dbReference>
<dbReference type="InterPro" id="IPR020806">
    <property type="entry name" value="PKS_PP-bd"/>
</dbReference>
<accession>A0A0U3I9P6</accession>
<dbReference type="Proteomes" id="UP000069015">
    <property type="component" value="Chromosome 1"/>
</dbReference>
<dbReference type="NCBIfam" id="TIGR01720">
    <property type="entry name" value="NRPS-para261"/>
    <property type="match status" value="1"/>
</dbReference>
<dbReference type="InterPro" id="IPR000873">
    <property type="entry name" value="AMP-dep_synth/lig_dom"/>
</dbReference>
<dbReference type="FunFam" id="3.30.300.30:FF:000015">
    <property type="entry name" value="Nonribosomal peptide synthase SidD"/>
    <property type="match status" value="1"/>
</dbReference>
<dbReference type="CDD" id="cd19544">
    <property type="entry name" value="E-C_NRPS"/>
    <property type="match status" value="1"/>
</dbReference>
<dbReference type="KEGG" id="prr:AT705_16840"/>
<dbReference type="Gene3D" id="2.30.38.10">
    <property type="entry name" value="Luciferase, Domain 3"/>
    <property type="match status" value="3"/>
</dbReference>
<dbReference type="Pfam" id="PF00550">
    <property type="entry name" value="PP-binding"/>
    <property type="match status" value="3"/>
</dbReference>
<proteinExistence type="predicted"/>
<evidence type="ECO:0000313" key="5">
    <source>
        <dbReference type="EMBL" id="ALU44448.1"/>
    </source>
</evidence>
<dbReference type="SUPFAM" id="SSF52777">
    <property type="entry name" value="CoA-dependent acyltransferases"/>
    <property type="match status" value="8"/>
</dbReference>
<dbReference type="RefSeq" id="WP_058797445.1">
    <property type="nucleotide sequence ID" value="NZ_CP013611.1"/>
</dbReference>
<dbReference type="FunFam" id="3.40.50.980:FF:000002">
    <property type="entry name" value="Enterobactin synthetase component F"/>
    <property type="match status" value="1"/>
</dbReference>
<dbReference type="CDD" id="cd19531">
    <property type="entry name" value="LCL_NRPS-like"/>
    <property type="match status" value="1"/>
</dbReference>
<sequence length="3766" mass="412881">MNTIKKLIIELEKQGVSFYLDNGKLKSKARQGAITPQIAAQVKQNKAALIEFLASEQQQNTQVRAKVTPRVASDIAPLSFAQQRLWFIDQLHKGSAQYNMPAAFDVSGTLDLTVVEAVLQTIIDRHEVLKTVYRDGEQGAEQLIRRDARFTLSYDDVRMCSEAQQQQAITTAMTQQLNQPFDLTRDVMIRAGYIQTADNEGVLLFNMHHIASDGWSMQVLIKEFVQLYQAYSQKQSNPLAPLAIQYADYAQWQRDYLSDALLEQQLEYWQQQLADVPPVHSLPLDYPRPDTKQHQGAQVKSTLSKEVAQGLAALAKAEGLTPFMLLHGALSLLLSRHSNARDIVIGTPVANRMQAELEPLIGFFVNTLVLNVNTAQATLAEYLAHVKAVHLGAQSNQDVPFEQLVEQLNVPRSTAHTPLFQVMLTTRTDYGLTGEVEDSAWSLGGAQLSPRSDGSVVAKFDLDVNMALSETGVELCWTYDTALFSEAHIDTLNRHLGTLLTTLTHSDSASLLTQAPGTLTLLSDAEQQALLVSPNQSEQNYDATLSIHQAFEQQAAAAPEATALVFQNQSISYAELNQRANQLAHYLLSEQHITPGTLIGVCSSRSVEMVVSILGILKAGGAYVPLDPNYPASRLSYMAVDAGLKQVIGFGSGQAVAQSLMSEQAGTAIDIAALTLDDYPLRNPALDEVSSDSLAYVIYTSGSTGQPKGVLTPHRAVQRLISTPHFMTLDSDTVFLHSANIAFDAATIELWGPLLNGGRCVLYPQDQLDIHALNTLIDSQVINSMWLTAGLFSEWSHHCDGRTSLRYVLAGGDIVHGADVMRVQQALPQAQVINGYGPTENTTFSCCYAIPTLHESQDIAIGTPLNGDQALVLSDDLSLVPYGSVGELCVGGDGLAQGYLNQPELTAERFIDNPFYDPEVAGSSKRLYRTGDLVRYLTDGNLAFVGRADDQIKIRGFRVELGEIAQQLSRQSDIDSALVLAKNGPAGTYLVAYVQPVEIIAEQAQTEFMTQTLATLAQTLPDYMVPKLGVVIDEWPLTANGKVNKKALPEADTSALQGTYVAPQGEREQLMVTLCGELLAQPAEQLSVTANFFTLGGHSLLLMQLASRLRQQGFEVDAQALFAAQSLQEMAQGLSLATTSDADESRSLIPAGCTAITPDMVPLAALSQTELNDIAAEIPGGMANIQDIYPLAPLQEGVLFVHSMDPENDPYVTNYLYELKSDAALAQFTDSLNFLLARHDVLRTAILWQGKRQALQVVQRSVTLPVTQLACAEGLSAQQTITALADGPQWLDLAQAPLLRLQVCQDPDTGSHYALLQAHHLIIDHVAMAVIQDELHSYSAGKAQSLPAPASYRQFISDTLARMETLDIEGFFSESLGHISEPTLPFGLQDTQGNGDTIREHKVALSDALSKAIRAYAKQHEVSPAAIFHAAWALVLGACSNQQEVVFGTVMSGRMNGGAGVERLLGMLINTLPVAVELQGSSVADLIKDVDKRLKALLPYEQVSLAQAQKHSAVGSDGPLFSAMLNYRHTERDETDTPAQGGDIQALSAQERTNYPFNLSVNDYGAAHVFSLDLQIDEQVEISRIAEYVITALSKLTEATQTQSVSELNVLPADEVARLLTQGQRSLGYDDTACIHHLFEQQVEAAPEATAMVFQNQSISYAELNQRANQLAHYLLSEHQITPETLIGVCSSRSVEMIVSMLAILKAGGAYVPLDPNYPASRLSYMAADAGLKQVFGFGSGLTVAQSLMSEQAGTAIDIAALELDDYPHHNPALEEISSDSLAYVIYTSGSTGQPKGVQLIHQGAVNLAHNQQARFATCADSKVLQFASISFDAATWEWLMALIPGGTLVIADESQRTDVQQLSELLKTQQITHATLPPALLSTMTLQTDLALQCLIVAGEACEENVVARWRAHYPFYNAYGPSETSVCATVGEILDDTIHIGTPLCNVQTYVLDQQQSLLPYGSLGELYVGGDGLARGYLGQPELTAERFIDNPFYDPEVAGSSKRLYRTGDLVRYLADGNLAFVGRADDQIKIRGFRVELGEIAQRLSQLTDIDSAVVVAKKGASGNDLVAYIQPTEVVTTEAQSDFINATLAQLAAQVPEYMVPKLAVVIDEWPLTANGKINKKALPEPDKALLKNAYCAPRNDTESTLCDIWQDLLGIEQVGIQDNFFTLGGDSIIAIQMVGRARQQGLHLNVKQLFATPSIATLSEHVEFSTRINAQQDAVTGEMPLLPIQQRFFAANRAAPSHYNQSLLLSAPGNITGHFSELVNALVERHDALRLRFAEVASFVPLCDTQVANMHQIVDLSELNEADFSAEVERQCDALQRQLDIEKGPLCKFVYFYAGDDKPARLFMTIHHLVVDGVSWRILLQDLETALHAIETAQPIQLAEKTSSYQAWGEAVNALAQSEALSEQQTYWRDRLSLFPAQSSAKVAAEQWHNVSFSLDESDTRILLADCQQVFHSNVDTLMLSAFLLAYQTTFDRPLLRVDMESHGREETVFDGLDVTQTIGWFTNLYPLILGGQQDDLIATVKSVKQTLQQLPMHGLGYGLLKHIRQDAEICALDKRSIDQAIVFNYLGKLDNVTGTQGRLAMAQESRGAESAPEEADLHHLMVNGQSQDNQLRFDLSFAMPSYSEAQIEALSARFKAVLLQLVAKAKAGAECQTLIVEDFPAATLEQAQLDSLQAQYSDIERVYVATPMQQGMIYHDLLQQDASLYTTLTHFELDGEVDTPAMQQAWQNVIARHAILRTSFSVFDDADIHQVVHNNALIEMEVLDWQHKSAELLETQLSELHHAIKAKGFDFNLAPLMSLTLVRLPAQKAQLIWSHHHVLTDGWCQATLFSEVLGYYQSLTGGQPLTLPPAANYEDYIQWLCNQNRGGARAFWDAELAGVSAPTTLQLPAAASDVPCYDEIKWSCDETLTRQLSQFAQSQQVTANAVLQLVWAYTLHRYSAQSDVCFGTTLSGRPPEVANVEQMIGLFINTVPVRVQLDHQASIGVQLQQMHKAHSQREQHSYLPLPEILSCGGHGIQGAMFDSLFVFENFPADLHDTGAQAQRSGASQLQVNNAASIEYTNYPVAMTASMQGVLSLRLSFHGHQYDRADMEGLLGHFNTALSNLMSLDATASLGEMEIMQPQEQQALLAAPKIAYADAQLHSVIAQFDHHARVTPERPALVMDNQTVSYAELDKMATTLAAQLVHEYDIQQRDLIGLCVERSIDTVVGVLAILKAGGAYVPLDPNSPAERLNYIINDAHIALCLAQPQCAAALDEAQCQVVRLDGKALLSQDLGSTLVLPEVLLSDPAYVIYTSGSTGAPKGVVQTHRNMARLFASAAEDFSFSNQDTWCLFHSYAFDFSVWEIWGALIHGGKLLIPTHHQTRDTAAFVELCQQHQLSVLNQTPSAFGVFAEHVVAQDISLPALRYVVFGGEALQTQHLQSWCQHPANAQAELINMYGITETTVHVTFAPIARQEIDQIHIGRPLADQAVYILDAQLQPVPVGVVGEMYVTGAGLADGYLGREALSAERFIDNPHRVGTDCEKLYKTGDLGRHQRDGRIQFIGRMDDQVQIRGFRIELGEVTHQLSSITHVDSAVVIARQSQGTQVLHAYLKLEHSVDEQQHAQEVERIKREAAAFLPAYMVPEQMTLMQDWPLTVNGKIDKKALPQPGEGVSGSKQVAPSTETECQLRDIWAELLDYDGTRISVNQSFFELGGHSLSLMKLVQRLHQVFNVTVSIKEAIEHAQIDQLAQLLDKKILDLQLSEINEAELDEVEF</sequence>
<dbReference type="PROSITE" id="PS00012">
    <property type="entry name" value="PHOSPHOPANTETHEINE"/>
    <property type="match status" value="3"/>
</dbReference>
<evidence type="ECO:0000259" key="4">
    <source>
        <dbReference type="PROSITE" id="PS50075"/>
    </source>
</evidence>
<protein>
    <recommendedName>
        <fullName evidence="4">Carrier domain-containing protein</fullName>
    </recommendedName>
</protein>
<dbReference type="PROSITE" id="PS50075">
    <property type="entry name" value="CARRIER"/>
    <property type="match status" value="3"/>
</dbReference>